<dbReference type="Pfam" id="PF04977">
    <property type="entry name" value="DivIC"/>
    <property type="match status" value="1"/>
</dbReference>
<reference evidence="4 5" key="1">
    <citation type="submission" date="2022-03" db="EMBL/GenBank/DDBJ databases">
        <title>Agromyces sp. isolated from the gut of P. brevitarsis seulensis larvae.</title>
        <authorList>
            <person name="Won M."/>
            <person name="Kwon S.-W."/>
        </authorList>
    </citation>
    <scope>NUCLEOTIDE SEQUENCE [LARGE SCALE GENOMIC DNA]</scope>
    <source>
        <strain evidence="4 5">KACC 16215</strain>
    </source>
</reference>
<feature type="region of interest" description="Disordered" evidence="2">
    <location>
        <begin position="192"/>
        <end position="222"/>
    </location>
</feature>
<feature type="compositionally biased region" description="Low complexity" evidence="2">
    <location>
        <begin position="207"/>
        <end position="222"/>
    </location>
</feature>
<keyword evidence="5" id="KW-1185">Reference proteome</keyword>
<dbReference type="InterPro" id="IPR007060">
    <property type="entry name" value="FtsL/DivIC"/>
</dbReference>
<organism evidence="4 5">
    <name type="scientific">Agromyces soli</name>
    <dbReference type="NCBI Taxonomy" id="659012"/>
    <lineage>
        <taxon>Bacteria</taxon>
        <taxon>Bacillati</taxon>
        <taxon>Actinomycetota</taxon>
        <taxon>Actinomycetes</taxon>
        <taxon>Micrococcales</taxon>
        <taxon>Microbacteriaceae</taxon>
        <taxon>Agromyces</taxon>
    </lineage>
</organism>
<keyword evidence="3" id="KW-0472">Membrane</keyword>
<keyword evidence="1" id="KW-0175">Coiled coil</keyword>
<keyword evidence="3" id="KW-0812">Transmembrane</keyword>
<dbReference type="RefSeq" id="WP_243568973.1">
    <property type="nucleotide sequence ID" value="NZ_BAAARD010000006.1"/>
</dbReference>
<gene>
    <name evidence="4" type="ORF">MTP13_17805</name>
</gene>
<feature type="compositionally biased region" description="Pro residues" evidence="2">
    <location>
        <begin position="10"/>
        <end position="35"/>
    </location>
</feature>
<name>A0ABY4ASZ8_9MICO</name>
<proteinExistence type="predicted"/>
<evidence type="ECO:0000256" key="3">
    <source>
        <dbReference type="SAM" id="Phobius"/>
    </source>
</evidence>
<sequence>MSGPKRPQRPGRPQPPKRATPAAPEPEPTTTPPAPAGSTGSRSTRRRTASAAAEAPEAGAVRQGWLGGIRFSGFSLIMMGLLVLAVVVLAPTVSSFAAQRQQIAELRAEVSQQEAELTKLRTERERWSDETFIVTQARERLYYVLPGEVSYLVIDDRSDADKTEAEHAVSADVTEAEHDWLSSLLDSVMTAGLAPGATEPSAPPADPAATTPPAAATSGGTR</sequence>
<evidence type="ECO:0000313" key="5">
    <source>
        <dbReference type="Proteomes" id="UP000831304"/>
    </source>
</evidence>
<feature type="region of interest" description="Disordered" evidence="2">
    <location>
        <begin position="1"/>
        <end position="57"/>
    </location>
</feature>
<evidence type="ECO:0000256" key="1">
    <source>
        <dbReference type="SAM" id="Coils"/>
    </source>
</evidence>
<accession>A0ABY4ASZ8</accession>
<keyword evidence="3" id="KW-1133">Transmembrane helix</keyword>
<feature type="transmembrane region" description="Helical" evidence="3">
    <location>
        <begin position="71"/>
        <end position="93"/>
    </location>
</feature>
<feature type="coiled-coil region" evidence="1">
    <location>
        <begin position="96"/>
        <end position="130"/>
    </location>
</feature>
<protein>
    <submittedName>
        <fullName evidence="4">Septum formation initiator family protein</fullName>
    </submittedName>
</protein>
<dbReference type="EMBL" id="CP094533">
    <property type="protein sequence ID" value="UOE26135.1"/>
    <property type="molecule type" value="Genomic_DNA"/>
</dbReference>
<evidence type="ECO:0000256" key="2">
    <source>
        <dbReference type="SAM" id="MobiDB-lite"/>
    </source>
</evidence>
<evidence type="ECO:0000313" key="4">
    <source>
        <dbReference type="EMBL" id="UOE26135.1"/>
    </source>
</evidence>
<dbReference type="Proteomes" id="UP000831304">
    <property type="component" value="Chromosome"/>
</dbReference>